<dbReference type="GO" id="GO:0106435">
    <property type="term" value="F:carboxylesterase activity"/>
    <property type="evidence" value="ECO:0007669"/>
    <property type="project" value="UniProtKB-EC"/>
</dbReference>
<dbReference type="PANTHER" id="PTHR43142">
    <property type="entry name" value="CARBOXYLIC ESTER HYDROLASE"/>
    <property type="match status" value="1"/>
</dbReference>
<protein>
    <submittedName>
        <fullName evidence="7">COE3 protein</fullName>
        <ecNumber evidence="7">3.1.1.1</ecNumber>
    </submittedName>
</protein>
<comment type="similarity">
    <text evidence="1">Belongs to the type-B carboxylesterase/lipase family.</text>
</comment>
<dbReference type="EC" id="3.1.1.1" evidence="7"/>
<evidence type="ECO:0000256" key="5">
    <source>
        <dbReference type="SAM" id="SignalP"/>
    </source>
</evidence>
<dbReference type="AlphaFoldDB" id="A0A0C5C1P7"/>
<dbReference type="Gene3D" id="3.40.50.1820">
    <property type="entry name" value="alpha/beta hydrolase"/>
    <property type="match status" value="1"/>
</dbReference>
<keyword evidence="5" id="KW-0732">Signal</keyword>
<dbReference type="SUPFAM" id="SSF53474">
    <property type="entry name" value="alpha/beta-Hydrolases"/>
    <property type="match status" value="1"/>
</dbReference>
<dbReference type="InterPro" id="IPR002018">
    <property type="entry name" value="CarbesteraseB"/>
</dbReference>
<proteinExistence type="evidence at transcript level"/>
<sequence length="520" mass="58900">MRFAILTSLVVGLVLGDDPIVNTPKGPVVGRSEGNYSTFLGIPYAKVDEDNPFGVSTPYPHFEETFEAVDGTIKCPQFAQTAQGILQCLRLNIYVPKRQNEEKLPVFVWFHGGGYFFGSAGDYDGRYLVQKDIIVVTANYRLGPYGFLCLNDPEVPGNQGLKDQIDALKWVRDNIEAFGGDPSKVTIAGESYGGGSVDLHLYSKFDKYFDKAIVQSGGIKVRGMFVKPDYDAAIKLAKLFNHTARCTKDALNFLAKVDPLELVTKFDSAKMLLRVCKEKKFKHVENFVTEDNFHLYKSKKIKDTPIIFGYNSKESFGDVAGGYFEEDKDIFYTLLNETFRMKEKELRKLADIAKKFYIGSAEVSKENMLPLVDFSSDFILNYAAENSVSNLVEQGAKVYKYVFSYIGNSPFKNVTGVGAMHTEELQYLFLFMGKELTKPEDIMMREKLTTLWANFVKYGNPTPESTNLLPVTWAPVPQASKPYLDIDTELTMKADVYHHRIAFWDLLWHHNWKSSRILKC</sequence>
<dbReference type="ESTHER" id="9neop-a0a0c5c1p7">
    <property type="family name" value="Carb_B_Arthropoda"/>
</dbReference>
<feature type="chain" id="PRO_5002183875" evidence="5">
    <location>
        <begin position="17"/>
        <end position="520"/>
    </location>
</feature>
<dbReference type="InterPro" id="IPR029058">
    <property type="entry name" value="AB_hydrolase_fold"/>
</dbReference>
<evidence type="ECO:0000256" key="3">
    <source>
        <dbReference type="ARBA" id="ARBA00022801"/>
    </source>
</evidence>
<gene>
    <name evidence="7" type="primary">COE3</name>
</gene>
<reference evidence="7" key="1">
    <citation type="submission" date="2014-10" db="EMBL/GenBank/DDBJ databases">
        <title>Identification of carboxylesterase genes from the rice leaffolder, Cnaphalocrocis medinalis.</title>
        <authorList>
            <person name="Liu S."/>
        </authorList>
    </citation>
    <scope>NUCLEOTIDE SEQUENCE</scope>
    <source>
        <strain evidence="7">HF</strain>
    </source>
</reference>
<accession>A0A0C5C1P7</accession>
<name>A0A0C5C1P7_CNAME</name>
<evidence type="ECO:0000256" key="1">
    <source>
        <dbReference type="ARBA" id="ARBA00005964"/>
    </source>
</evidence>
<evidence type="ECO:0000256" key="2">
    <source>
        <dbReference type="ARBA" id="ARBA00022487"/>
    </source>
</evidence>
<dbReference type="Pfam" id="PF00135">
    <property type="entry name" value="COesterase"/>
    <property type="match status" value="1"/>
</dbReference>
<feature type="signal peptide" evidence="5">
    <location>
        <begin position="1"/>
        <end position="16"/>
    </location>
</feature>
<keyword evidence="3 7" id="KW-0378">Hydrolase</keyword>
<evidence type="ECO:0000313" key="7">
    <source>
        <dbReference type="EMBL" id="AJN91194.1"/>
    </source>
</evidence>
<dbReference type="PANTHER" id="PTHR43142:SF1">
    <property type="entry name" value="CARBOXYLIC ESTER HYDROLASE"/>
    <property type="match status" value="1"/>
</dbReference>
<dbReference type="EMBL" id="KP001149">
    <property type="protein sequence ID" value="AJN91194.1"/>
    <property type="molecule type" value="mRNA"/>
</dbReference>
<evidence type="ECO:0000256" key="4">
    <source>
        <dbReference type="ARBA" id="ARBA00023180"/>
    </source>
</evidence>
<keyword evidence="4" id="KW-0325">Glycoprotein</keyword>
<organism evidence="7">
    <name type="scientific">Cnaphalocrocis medinalis</name>
    <name type="common">Rice leaffolder moth</name>
    <dbReference type="NCBI Taxonomy" id="437488"/>
    <lineage>
        <taxon>Eukaryota</taxon>
        <taxon>Metazoa</taxon>
        <taxon>Ecdysozoa</taxon>
        <taxon>Arthropoda</taxon>
        <taxon>Hexapoda</taxon>
        <taxon>Insecta</taxon>
        <taxon>Pterygota</taxon>
        <taxon>Neoptera</taxon>
        <taxon>Endopterygota</taxon>
        <taxon>Lepidoptera</taxon>
        <taxon>Glossata</taxon>
        <taxon>Ditrysia</taxon>
        <taxon>Pyraloidea</taxon>
        <taxon>Crambidae</taxon>
        <taxon>Pyraustinae</taxon>
        <taxon>Cnaphalocrocis</taxon>
    </lineage>
</organism>
<evidence type="ECO:0000259" key="6">
    <source>
        <dbReference type="Pfam" id="PF00135"/>
    </source>
</evidence>
<keyword evidence="2" id="KW-0719">Serine esterase</keyword>
<feature type="domain" description="Carboxylesterase type B" evidence="6">
    <location>
        <begin position="17"/>
        <end position="504"/>
    </location>
</feature>